<name>A0AAV2CFN4_9ROSI</name>
<protein>
    <recommendedName>
        <fullName evidence="4">Retrotransposon Copia-like N-terminal domain-containing protein</fullName>
    </recommendedName>
</protein>
<feature type="compositionally biased region" description="Pro residues" evidence="1">
    <location>
        <begin position="10"/>
        <end position="25"/>
    </location>
</feature>
<feature type="compositionally biased region" description="Polar residues" evidence="1">
    <location>
        <begin position="57"/>
        <end position="70"/>
    </location>
</feature>
<evidence type="ECO:0008006" key="4">
    <source>
        <dbReference type="Google" id="ProtNLM"/>
    </source>
</evidence>
<dbReference type="PANTHER" id="PTHR47481">
    <property type="match status" value="1"/>
</dbReference>
<feature type="region of interest" description="Disordered" evidence="1">
    <location>
        <begin position="53"/>
        <end position="72"/>
    </location>
</feature>
<dbReference type="Proteomes" id="UP001497516">
    <property type="component" value="Chromosome 1"/>
</dbReference>
<reference evidence="2 3" key="1">
    <citation type="submission" date="2024-04" db="EMBL/GenBank/DDBJ databases">
        <authorList>
            <person name="Fracassetti M."/>
        </authorList>
    </citation>
    <scope>NUCLEOTIDE SEQUENCE [LARGE SCALE GENOMIC DNA]</scope>
</reference>
<gene>
    <name evidence="2" type="ORF">LTRI10_LOCUS2877</name>
</gene>
<feature type="region of interest" description="Disordered" evidence="1">
    <location>
        <begin position="1"/>
        <end position="25"/>
    </location>
</feature>
<dbReference type="EMBL" id="OZ034813">
    <property type="protein sequence ID" value="CAL1355099.1"/>
    <property type="molecule type" value="Genomic_DNA"/>
</dbReference>
<sequence>MSLNSNIPSAAPPSTPSVLPQPPNKVPLKLTKTNYVLWKLQFEPFLNGYDLSHHVDGSSSAPPTTLSSGEPNLVYHCWRREDKLVLG</sequence>
<keyword evidence="3" id="KW-1185">Reference proteome</keyword>
<organism evidence="2 3">
    <name type="scientific">Linum trigynum</name>
    <dbReference type="NCBI Taxonomy" id="586398"/>
    <lineage>
        <taxon>Eukaryota</taxon>
        <taxon>Viridiplantae</taxon>
        <taxon>Streptophyta</taxon>
        <taxon>Embryophyta</taxon>
        <taxon>Tracheophyta</taxon>
        <taxon>Spermatophyta</taxon>
        <taxon>Magnoliopsida</taxon>
        <taxon>eudicotyledons</taxon>
        <taxon>Gunneridae</taxon>
        <taxon>Pentapetalae</taxon>
        <taxon>rosids</taxon>
        <taxon>fabids</taxon>
        <taxon>Malpighiales</taxon>
        <taxon>Linaceae</taxon>
        <taxon>Linum</taxon>
    </lineage>
</organism>
<proteinExistence type="predicted"/>
<dbReference type="PANTHER" id="PTHR47481:SF14">
    <property type="entry name" value="RETROTRANSPOSON COPIA-LIKE N-TERMINAL DOMAIN-CONTAINING PROTEIN"/>
    <property type="match status" value="1"/>
</dbReference>
<dbReference type="AlphaFoldDB" id="A0AAV2CFN4"/>
<evidence type="ECO:0000313" key="3">
    <source>
        <dbReference type="Proteomes" id="UP001497516"/>
    </source>
</evidence>
<evidence type="ECO:0000313" key="2">
    <source>
        <dbReference type="EMBL" id="CAL1355099.1"/>
    </source>
</evidence>
<accession>A0AAV2CFN4</accession>
<evidence type="ECO:0000256" key="1">
    <source>
        <dbReference type="SAM" id="MobiDB-lite"/>
    </source>
</evidence>